<dbReference type="EC" id="3.1.26.4" evidence="5"/>
<evidence type="ECO:0000256" key="9">
    <source>
        <dbReference type="ARBA" id="ARBA00022801"/>
    </source>
</evidence>
<comment type="catalytic activity">
    <reaction evidence="1">
        <text>Endonucleolytic cleavage to 5'-phosphomonoester.</text>
        <dbReference type="EC" id="3.1.26.4"/>
    </reaction>
</comment>
<dbReference type="PROSITE" id="PS50879">
    <property type="entry name" value="RNASE_H_1"/>
    <property type="match status" value="1"/>
</dbReference>
<keyword evidence="6" id="KW-0540">Nuclease</keyword>
<dbReference type="Pfam" id="PF00075">
    <property type="entry name" value="RNase_H"/>
    <property type="match status" value="1"/>
</dbReference>
<dbReference type="InterPro" id="IPR011320">
    <property type="entry name" value="RNase_H1_N"/>
</dbReference>
<evidence type="ECO:0000256" key="3">
    <source>
        <dbReference type="ARBA" id="ARBA00005300"/>
    </source>
</evidence>
<dbReference type="InterPro" id="IPR037056">
    <property type="entry name" value="RNase_H1_N_sf"/>
</dbReference>
<dbReference type="InterPro" id="IPR036397">
    <property type="entry name" value="RNaseH_sf"/>
</dbReference>
<evidence type="ECO:0000256" key="11">
    <source>
        <dbReference type="SAM" id="MobiDB-lite"/>
    </source>
</evidence>
<dbReference type="CDD" id="cd09278">
    <property type="entry name" value="RNase_HI_prokaryote_like"/>
    <property type="match status" value="1"/>
</dbReference>
<comment type="similarity">
    <text evidence="3">Belongs to the RNase H family.</text>
</comment>
<evidence type="ECO:0000313" key="14">
    <source>
        <dbReference type="Proteomes" id="UP001500021"/>
    </source>
</evidence>
<evidence type="ECO:0000256" key="8">
    <source>
        <dbReference type="ARBA" id="ARBA00022759"/>
    </source>
</evidence>
<comment type="caution">
    <text evidence="13">The sequence shown here is derived from an EMBL/GenBank/DDBJ whole genome shotgun (WGS) entry which is preliminary data.</text>
</comment>
<dbReference type="PANTHER" id="PTHR10642">
    <property type="entry name" value="RIBONUCLEASE H1"/>
    <property type="match status" value="1"/>
</dbReference>
<keyword evidence="10" id="KW-0460">Magnesium</keyword>
<evidence type="ECO:0000259" key="12">
    <source>
        <dbReference type="PROSITE" id="PS50879"/>
    </source>
</evidence>
<evidence type="ECO:0000256" key="7">
    <source>
        <dbReference type="ARBA" id="ARBA00022723"/>
    </source>
</evidence>
<evidence type="ECO:0000256" key="6">
    <source>
        <dbReference type="ARBA" id="ARBA00022722"/>
    </source>
</evidence>
<keyword evidence="7" id="KW-0479">Metal-binding</keyword>
<dbReference type="Proteomes" id="UP001500021">
    <property type="component" value="Unassembled WGS sequence"/>
</dbReference>
<evidence type="ECO:0000256" key="2">
    <source>
        <dbReference type="ARBA" id="ARBA00001946"/>
    </source>
</evidence>
<evidence type="ECO:0000256" key="4">
    <source>
        <dbReference type="ARBA" id="ARBA00011245"/>
    </source>
</evidence>
<dbReference type="InterPro" id="IPR012337">
    <property type="entry name" value="RNaseH-like_sf"/>
</dbReference>
<dbReference type="InterPro" id="IPR022892">
    <property type="entry name" value="RNaseHI"/>
</dbReference>
<dbReference type="PANTHER" id="PTHR10642:SF26">
    <property type="entry name" value="RIBONUCLEASE H1"/>
    <property type="match status" value="1"/>
</dbReference>
<dbReference type="Pfam" id="PF01693">
    <property type="entry name" value="Cauli_VI"/>
    <property type="match status" value="1"/>
</dbReference>
<comment type="subunit">
    <text evidence="4">Monomer.</text>
</comment>
<feature type="compositionally biased region" description="Low complexity" evidence="11">
    <location>
        <begin position="63"/>
        <end position="78"/>
    </location>
</feature>
<dbReference type="SUPFAM" id="SSF53098">
    <property type="entry name" value="Ribonuclease H-like"/>
    <property type="match status" value="1"/>
</dbReference>
<keyword evidence="9" id="KW-0378">Hydrolase</keyword>
<evidence type="ECO:0000313" key="13">
    <source>
        <dbReference type="EMBL" id="GAA0822345.1"/>
    </source>
</evidence>
<feature type="domain" description="RNase H type-1" evidence="12">
    <location>
        <begin position="94"/>
        <end position="245"/>
    </location>
</feature>
<feature type="region of interest" description="Disordered" evidence="11">
    <location>
        <begin position="63"/>
        <end position="90"/>
    </location>
</feature>
<organism evidence="13 14">
    <name type="scientific">Colwellia asteriadis</name>
    <dbReference type="NCBI Taxonomy" id="517723"/>
    <lineage>
        <taxon>Bacteria</taxon>
        <taxon>Pseudomonadati</taxon>
        <taxon>Pseudomonadota</taxon>
        <taxon>Gammaproteobacteria</taxon>
        <taxon>Alteromonadales</taxon>
        <taxon>Colwelliaceae</taxon>
        <taxon>Colwellia</taxon>
    </lineage>
</organism>
<reference evidence="14" key="1">
    <citation type="journal article" date="2019" name="Int. J. Syst. Evol. Microbiol.">
        <title>The Global Catalogue of Microorganisms (GCM) 10K type strain sequencing project: providing services to taxonomists for standard genome sequencing and annotation.</title>
        <authorList>
            <consortium name="The Broad Institute Genomics Platform"/>
            <consortium name="The Broad Institute Genome Sequencing Center for Infectious Disease"/>
            <person name="Wu L."/>
            <person name="Ma J."/>
        </authorList>
    </citation>
    <scope>NUCLEOTIDE SEQUENCE [LARGE SCALE GENOMIC DNA]</scope>
    <source>
        <strain evidence="14">JCM 15608</strain>
    </source>
</reference>
<evidence type="ECO:0000256" key="1">
    <source>
        <dbReference type="ARBA" id="ARBA00000077"/>
    </source>
</evidence>
<keyword evidence="14" id="KW-1185">Reference proteome</keyword>
<accession>A0ABP3WMR5</accession>
<proteinExistence type="inferred from homology"/>
<gene>
    <name evidence="13" type="ORF">GCM10009111_30510</name>
</gene>
<sequence>MSKKFYVIWKGAKTGIFTSWPEVQSHTAGRPDAQFMGFESKTAAEQAFASTYTKALMARSLSKKSTSSSTSPLNSSAKKSTRKKVTSAPKLATQDADIEIYCDGACSPNPGKSGTGLAVYESKKLTSLYYGLYEANGTNNTAELNGLLSSFQLAEHFIKKHPEKSIKILSDSKYSIDCITKWAKGWQAKGWTRGKGEEIKNLALIQQCFARYQTIKNNITIAHVKGHANIEGNELSDRMAVLARVKQEKTMLRYDGILDIKTILAMESG</sequence>
<evidence type="ECO:0000256" key="10">
    <source>
        <dbReference type="ARBA" id="ARBA00022842"/>
    </source>
</evidence>
<dbReference type="InterPro" id="IPR050092">
    <property type="entry name" value="RNase_H"/>
</dbReference>
<name>A0ABP3WMR5_9GAMM</name>
<dbReference type="Gene3D" id="3.30.420.10">
    <property type="entry name" value="Ribonuclease H-like superfamily/Ribonuclease H"/>
    <property type="match status" value="1"/>
</dbReference>
<dbReference type="SUPFAM" id="SSF55658">
    <property type="entry name" value="L9 N-domain-like"/>
    <property type="match status" value="1"/>
</dbReference>
<dbReference type="EMBL" id="BAAAFA010000011">
    <property type="protein sequence ID" value="GAA0822345.1"/>
    <property type="molecule type" value="Genomic_DNA"/>
</dbReference>
<protein>
    <recommendedName>
        <fullName evidence="5">ribonuclease H</fullName>
        <ecNumber evidence="5">3.1.26.4</ecNumber>
    </recommendedName>
</protein>
<evidence type="ECO:0000256" key="5">
    <source>
        <dbReference type="ARBA" id="ARBA00012180"/>
    </source>
</evidence>
<comment type="cofactor">
    <cofactor evidence="2">
        <name>Mg(2+)</name>
        <dbReference type="ChEBI" id="CHEBI:18420"/>
    </cofactor>
</comment>
<dbReference type="InterPro" id="IPR002156">
    <property type="entry name" value="RNaseH_domain"/>
</dbReference>
<dbReference type="InterPro" id="IPR009027">
    <property type="entry name" value="Ribosomal_bL9/RNase_H1_N"/>
</dbReference>
<dbReference type="RefSeq" id="WP_343818588.1">
    <property type="nucleotide sequence ID" value="NZ_BAAAFA010000011.1"/>
</dbReference>
<dbReference type="Gene3D" id="3.40.970.10">
    <property type="entry name" value="Ribonuclease H1, N-terminal domain"/>
    <property type="match status" value="1"/>
</dbReference>
<keyword evidence="8" id="KW-0255">Endonuclease</keyword>